<proteinExistence type="inferred from homology"/>
<dbReference type="InterPro" id="IPR039425">
    <property type="entry name" value="RNA_pol_sigma-70-like"/>
</dbReference>
<dbReference type="SUPFAM" id="SSF88659">
    <property type="entry name" value="Sigma3 and sigma4 domains of RNA polymerase sigma factors"/>
    <property type="match status" value="1"/>
</dbReference>
<dbReference type="GO" id="GO:0003677">
    <property type="term" value="F:DNA binding"/>
    <property type="evidence" value="ECO:0007669"/>
    <property type="project" value="InterPro"/>
</dbReference>
<keyword evidence="3" id="KW-0731">Sigma factor</keyword>
<evidence type="ECO:0000313" key="8">
    <source>
        <dbReference type="Proteomes" id="UP000286246"/>
    </source>
</evidence>
<dbReference type="InterPro" id="IPR013249">
    <property type="entry name" value="RNA_pol_sigma70_r4_t2"/>
</dbReference>
<feature type="domain" description="RNA polymerase sigma factor 70 region 4 type 2" evidence="6">
    <location>
        <begin position="122"/>
        <end position="173"/>
    </location>
</feature>
<feature type="domain" description="RNA polymerase sigma-70 region 2" evidence="5">
    <location>
        <begin position="25"/>
        <end position="93"/>
    </location>
</feature>
<dbReference type="GO" id="GO:0006352">
    <property type="term" value="P:DNA-templated transcription initiation"/>
    <property type="evidence" value="ECO:0007669"/>
    <property type="project" value="InterPro"/>
</dbReference>
<dbReference type="InterPro" id="IPR013325">
    <property type="entry name" value="RNA_pol_sigma_r2"/>
</dbReference>
<dbReference type="InterPro" id="IPR014284">
    <property type="entry name" value="RNA_pol_sigma-70_dom"/>
</dbReference>
<dbReference type="PANTHER" id="PTHR43133">
    <property type="entry name" value="RNA POLYMERASE ECF-TYPE SIGMA FACTO"/>
    <property type="match status" value="1"/>
</dbReference>
<dbReference type="InterPro" id="IPR007627">
    <property type="entry name" value="RNA_pol_sigma70_r2"/>
</dbReference>
<name>A0A420AQY3_SPHD1</name>
<gene>
    <name evidence="7" type="ORF">DFQ12_4040</name>
</gene>
<evidence type="ECO:0000256" key="3">
    <source>
        <dbReference type="ARBA" id="ARBA00023082"/>
    </source>
</evidence>
<keyword evidence="4" id="KW-0804">Transcription</keyword>
<dbReference type="Pfam" id="PF08281">
    <property type="entry name" value="Sigma70_r4_2"/>
    <property type="match status" value="1"/>
</dbReference>
<evidence type="ECO:0000256" key="1">
    <source>
        <dbReference type="ARBA" id="ARBA00010641"/>
    </source>
</evidence>
<dbReference type="EMBL" id="RAPY01000004">
    <property type="protein sequence ID" value="RKE46882.1"/>
    <property type="molecule type" value="Genomic_DNA"/>
</dbReference>
<keyword evidence="2" id="KW-0805">Transcription regulation</keyword>
<dbReference type="RefSeq" id="WP_120260730.1">
    <property type="nucleotide sequence ID" value="NZ_RAPY01000004.1"/>
</dbReference>
<dbReference type="OrthoDB" id="656273at2"/>
<organism evidence="7 8">
    <name type="scientific">Sphingobacterium detergens</name>
    <dbReference type="NCBI Taxonomy" id="1145106"/>
    <lineage>
        <taxon>Bacteria</taxon>
        <taxon>Pseudomonadati</taxon>
        <taxon>Bacteroidota</taxon>
        <taxon>Sphingobacteriia</taxon>
        <taxon>Sphingobacteriales</taxon>
        <taxon>Sphingobacteriaceae</taxon>
        <taxon>Sphingobacterium</taxon>
    </lineage>
</organism>
<comment type="similarity">
    <text evidence="1">Belongs to the sigma-70 factor family. ECF subfamily.</text>
</comment>
<protein>
    <submittedName>
        <fullName evidence="7">RNA polymerase sigma-70 factor (ECF subfamily)</fullName>
    </submittedName>
</protein>
<dbReference type="NCBIfam" id="TIGR02937">
    <property type="entry name" value="sigma70-ECF"/>
    <property type="match status" value="1"/>
</dbReference>
<dbReference type="GO" id="GO:0016987">
    <property type="term" value="F:sigma factor activity"/>
    <property type="evidence" value="ECO:0007669"/>
    <property type="project" value="UniProtKB-KW"/>
</dbReference>
<dbReference type="InterPro" id="IPR036388">
    <property type="entry name" value="WH-like_DNA-bd_sf"/>
</dbReference>
<comment type="caution">
    <text evidence="7">The sequence shown here is derived from an EMBL/GenBank/DDBJ whole genome shotgun (WGS) entry which is preliminary data.</text>
</comment>
<dbReference type="Pfam" id="PF04542">
    <property type="entry name" value="Sigma70_r2"/>
    <property type="match status" value="1"/>
</dbReference>
<evidence type="ECO:0000313" key="7">
    <source>
        <dbReference type="EMBL" id="RKE46882.1"/>
    </source>
</evidence>
<reference evidence="7 8" key="1">
    <citation type="submission" date="2018-09" db="EMBL/GenBank/DDBJ databases">
        <title>Genomic Encyclopedia of Type Strains, Phase III (KMG-III): the genomes of soil and plant-associated and newly described type strains.</title>
        <authorList>
            <person name="Whitman W."/>
        </authorList>
    </citation>
    <scope>NUCLEOTIDE SEQUENCE [LARGE SCALE GENOMIC DNA]</scope>
    <source>
        <strain evidence="7 8">CECT 7938</strain>
    </source>
</reference>
<sequence length="195" mass="22784">MEDALNESKLFLAFLRKDEKAFEFLFHRFYSPLCLYAIKFDIEKESAEELVQDVLLKIWSTDFHFDSYDKLKSFLYLSTKNAAINYLDKRKRRLTNYDNYANQISSIVEDDSRWIIYAETLQLIKNALEKLPTQCATIMKLNIIDGLDTKEIAEKLNITSSTVYTQKTKGLALLKQLLDNGDYLLLLLLIDTLKK</sequence>
<dbReference type="InterPro" id="IPR013324">
    <property type="entry name" value="RNA_pol_sigma_r3/r4-like"/>
</dbReference>
<evidence type="ECO:0000256" key="4">
    <source>
        <dbReference type="ARBA" id="ARBA00023163"/>
    </source>
</evidence>
<dbReference type="PANTHER" id="PTHR43133:SF46">
    <property type="entry name" value="RNA POLYMERASE SIGMA-70 FACTOR ECF SUBFAMILY"/>
    <property type="match status" value="1"/>
</dbReference>
<dbReference type="Gene3D" id="1.10.1740.10">
    <property type="match status" value="1"/>
</dbReference>
<accession>A0A420AQY3</accession>
<dbReference type="SUPFAM" id="SSF88946">
    <property type="entry name" value="Sigma2 domain of RNA polymerase sigma factors"/>
    <property type="match status" value="1"/>
</dbReference>
<dbReference type="Gene3D" id="1.10.10.10">
    <property type="entry name" value="Winged helix-like DNA-binding domain superfamily/Winged helix DNA-binding domain"/>
    <property type="match status" value="1"/>
</dbReference>
<evidence type="ECO:0000259" key="5">
    <source>
        <dbReference type="Pfam" id="PF04542"/>
    </source>
</evidence>
<evidence type="ECO:0000256" key="2">
    <source>
        <dbReference type="ARBA" id="ARBA00023015"/>
    </source>
</evidence>
<evidence type="ECO:0000259" key="6">
    <source>
        <dbReference type="Pfam" id="PF08281"/>
    </source>
</evidence>
<dbReference type="Proteomes" id="UP000286246">
    <property type="component" value="Unassembled WGS sequence"/>
</dbReference>
<keyword evidence="8" id="KW-1185">Reference proteome</keyword>
<dbReference type="AlphaFoldDB" id="A0A420AQY3"/>